<evidence type="ECO:0000256" key="1">
    <source>
        <dbReference type="SAM" id="MobiDB-lite"/>
    </source>
</evidence>
<dbReference type="Gene3D" id="1.10.150.20">
    <property type="entry name" value="5' to 3' exonuclease, C-terminal subdomain"/>
    <property type="match status" value="1"/>
</dbReference>
<dbReference type="Pfam" id="PF04994">
    <property type="entry name" value="TfoX_C"/>
    <property type="match status" value="1"/>
</dbReference>
<proteinExistence type="predicted"/>
<dbReference type="RefSeq" id="WP_306100202.1">
    <property type="nucleotide sequence ID" value="NZ_CP162601.1"/>
</dbReference>
<dbReference type="KEGG" id="vih:AB0763_07880"/>
<gene>
    <name evidence="3" type="ORF">AB0763_07880</name>
</gene>
<feature type="domain" description="TfoX C-terminal" evidence="2">
    <location>
        <begin position="107"/>
        <end position="184"/>
    </location>
</feature>
<evidence type="ECO:0000313" key="3">
    <source>
        <dbReference type="EMBL" id="XDK24145.1"/>
    </source>
</evidence>
<protein>
    <submittedName>
        <fullName evidence="3">TfoX/Sxy family DNA transformation protein</fullName>
    </submittedName>
</protein>
<dbReference type="InterPro" id="IPR007077">
    <property type="entry name" value="TfoX_C"/>
</dbReference>
<dbReference type="PANTHER" id="PTHR36121:SF1">
    <property type="entry name" value="PROTEIN SXY"/>
    <property type="match status" value="1"/>
</dbReference>
<reference evidence="3" key="1">
    <citation type="submission" date="2024-07" db="EMBL/GenBank/DDBJ databases">
        <title>Genome Analysis of a Potential Novel Vibrio Species Secreting pH- and Thermo-stable Alginate Lyase and its Application in Producing Alginate Oligosaccharides.</title>
        <authorList>
            <person name="Huang H."/>
            <person name="Bao K."/>
        </authorList>
    </citation>
    <scope>NUCLEOTIDE SEQUENCE</scope>
    <source>
        <strain evidence="3">HB236076</strain>
    </source>
</reference>
<dbReference type="InterPro" id="IPR047525">
    <property type="entry name" value="TfoX-like"/>
</dbReference>
<feature type="compositionally biased region" description="Basic and acidic residues" evidence="1">
    <location>
        <begin position="235"/>
        <end position="245"/>
    </location>
</feature>
<dbReference type="PANTHER" id="PTHR36121">
    <property type="entry name" value="PROTEIN SXY"/>
    <property type="match status" value="1"/>
</dbReference>
<organism evidence="3">
    <name type="scientific">Vibrio sp. HB236076</name>
    <dbReference type="NCBI Taxonomy" id="3232307"/>
    <lineage>
        <taxon>Bacteria</taxon>
        <taxon>Pseudomonadati</taxon>
        <taxon>Pseudomonadota</taxon>
        <taxon>Gammaproteobacteria</taxon>
        <taxon>Vibrionales</taxon>
        <taxon>Vibrionaceae</taxon>
        <taxon>Vibrio</taxon>
    </lineage>
</organism>
<dbReference type="EMBL" id="CP162601">
    <property type="protein sequence ID" value="XDK24145.1"/>
    <property type="molecule type" value="Genomic_DNA"/>
</dbReference>
<dbReference type="AlphaFoldDB" id="A0AB39HBV5"/>
<name>A0AB39HBV5_9VIBR</name>
<sequence>MIIEYYRDILNSHSIDVKVHSFFGLMSFIHGKILIAIEKNGQLFLQTKGLSQDKINEFGLKSHNEFHCYLDELFLLAEDFSQQPTRYVEVIQLIIEQANLQRSAIIEQKLHALPNLNIHLASLLRKIAITNTEAFFEIGAVDAFYFLKKKLGKDLSIRILWRLAGAELGVRWEVLTDQHKQQLRMMLAEREVSQTLEINQKPIMVEPTYTQHLRSLSEHKLITASMSVKKVNHKGNSDSKKRDLAQNDNAPTN</sequence>
<accession>A0AB39HBV5</accession>
<evidence type="ECO:0000259" key="2">
    <source>
        <dbReference type="Pfam" id="PF04994"/>
    </source>
</evidence>
<feature type="region of interest" description="Disordered" evidence="1">
    <location>
        <begin position="230"/>
        <end position="253"/>
    </location>
</feature>